<dbReference type="RefSeq" id="WP_121851929.1">
    <property type="nucleotide sequence ID" value="NZ_CP037952.1"/>
</dbReference>
<feature type="chain" id="PRO_5017344202" evidence="1">
    <location>
        <begin position="23"/>
        <end position="245"/>
    </location>
</feature>
<protein>
    <submittedName>
        <fullName evidence="2">DUF3108 domain-containing protein</fullName>
    </submittedName>
</protein>
<comment type="caution">
    <text evidence="2">The sequence shown here is derived from an EMBL/GenBank/DDBJ whole genome shotgun (WGS) entry which is preliminary data.</text>
</comment>
<dbReference type="OrthoDB" id="6007799at2"/>
<dbReference type="EMBL" id="QYYH01000006">
    <property type="protein sequence ID" value="RJY19212.1"/>
    <property type="molecule type" value="Genomic_DNA"/>
</dbReference>
<keyword evidence="1" id="KW-0732">Signal</keyword>
<dbReference type="AlphaFoldDB" id="A0A3A6TXK3"/>
<evidence type="ECO:0000313" key="2">
    <source>
        <dbReference type="EMBL" id="RJY19212.1"/>
    </source>
</evidence>
<evidence type="ECO:0000256" key="1">
    <source>
        <dbReference type="SAM" id="SignalP"/>
    </source>
</evidence>
<dbReference type="Proteomes" id="UP000273022">
    <property type="component" value="Unassembled WGS sequence"/>
</dbReference>
<reference evidence="2 3" key="1">
    <citation type="submission" date="2018-09" db="EMBL/GenBank/DDBJ databases">
        <title>Phylogeny of the Shewanellaceae, and recommendation for two new genera, Pseudoshewanella and Parashewanella.</title>
        <authorList>
            <person name="Wang G."/>
        </authorList>
    </citation>
    <scope>NUCLEOTIDE SEQUENCE [LARGE SCALE GENOMIC DNA]</scope>
    <source>
        <strain evidence="2 3">KCTC 22492</strain>
    </source>
</reference>
<name>A0A3A6TXK3_9GAMM</name>
<sequence>MSRIVQYLFIITLLILSSSAFATLSPLLPQTAEYRVLYGSIDLGKARYTLDKINDQFNYKFESELSLLVLSDRREVSSEFVVTNDHVNPIRFFHEREGTGSDYQAQLVFLKSQEKVYGKYKHEKLEFNYANDLYDILSVQVQLRLDLANKKEDLNYKIIKSNKISDYQFNIVGTEVININQRNYQTIKLMVERKKKKRQTLIWLAPELAYLPVKLTHSKKGKKQLEVQLLNSSFMTERDELAQSK</sequence>
<gene>
    <name evidence="2" type="ORF">D5R81_01695</name>
</gene>
<proteinExistence type="predicted"/>
<dbReference type="Pfam" id="PF11306">
    <property type="entry name" value="DUF3108"/>
    <property type="match status" value="1"/>
</dbReference>
<organism evidence="2 3">
    <name type="scientific">Parashewanella spongiae</name>
    <dbReference type="NCBI Taxonomy" id="342950"/>
    <lineage>
        <taxon>Bacteria</taxon>
        <taxon>Pseudomonadati</taxon>
        <taxon>Pseudomonadota</taxon>
        <taxon>Gammaproteobacteria</taxon>
        <taxon>Alteromonadales</taxon>
        <taxon>Shewanellaceae</taxon>
        <taxon>Parashewanella</taxon>
    </lineage>
</organism>
<feature type="signal peptide" evidence="1">
    <location>
        <begin position="1"/>
        <end position="22"/>
    </location>
</feature>
<keyword evidence="3" id="KW-1185">Reference proteome</keyword>
<dbReference type="InterPro" id="IPR021457">
    <property type="entry name" value="DUF3108"/>
</dbReference>
<accession>A0A3A6TXK3</accession>
<evidence type="ECO:0000313" key="3">
    <source>
        <dbReference type="Proteomes" id="UP000273022"/>
    </source>
</evidence>